<feature type="compositionally biased region" description="Polar residues" evidence="1">
    <location>
        <begin position="333"/>
        <end position="344"/>
    </location>
</feature>
<comment type="caution">
    <text evidence="2">The sequence shown here is derived from an EMBL/GenBank/DDBJ whole genome shotgun (WGS) entry which is preliminary data.</text>
</comment>
<gene>
    <name evidence="2" type="ORF">BJ875DRAFT_522337</name>
</gene>
<evidence type="ECO:0000313" key="3">
    <source>
        <dbReference type="Proteomes" id="UP000824998"/>
    </source>
</evidence>
<organism evidence="2 3">
    <name type="scientific">Amylocarpus encephaloides</name>
    <dbReference type="NCBI Taxonomy" id="45428"/>
    <lineage>
        <taxon>Eukaryota</taxon>
        <taxon>Fungi</taxon>
        <taxon>Dikarya</taxon>
        <taxon>Ascomycota</taxon>
        <taxon>Pezizomycotina</taxon>
        <taxon>Leotiomycetes</taxon>
        <taxon>Helotiales</taxon>
        <taxon>Helotiales incertae sedis</taxon>
        <taxon>Amylocarpus</taxon>
    </lineage>
</organism>
<name>A0A9P7YPJ5_9HELO</name>
<dbReference type="EMBL" id="MU251394">
    <property type="protein sequence ID" value="KAG9237032.1"/>
    <property type="molecule type" value="Genomic_DNA"/>
</dbReference>
<keyword evidence="3" id="KW-1185">Reference proteome</keyword>
<dbReference type="AlphaFoldDB" id="A0A9P7YPJ5"/>
<dbReference type="Proteomes" id="UP000824998">
    <property type="component" value="Unassembled WGS sequence"/>
</dbReference>
<protein>
    <submittedName>
        <fullName evidence="2">Uncharacterized protein</fullName>
    </submittedName>
</protein>
<evidence type="ECO:0000256" key="1">
    <source>
        <dbReference type="SAM" id="MobiDB-lite"/>
    </source>
</evidence>
<reference evidence="2" key="1">
    <citation type="journal article" date="2021" name="IMA Fungus">
        <title>Genomic characterization of three marine fungi, including Emericellopsis atlantica sp. nov. with signatures of a generalist lifestyle and marine biomass degradation.</title>
        <authorList>
            <person name="Hagestad O.C."/>
            <person name="Hou L."/>
            <person name="Andersen J.H."/>
            <person name="Hansen E.H."/>
            <person name="Altermark B."/>
            <person name="Li C."/>
            <person name="Kuhnert E."/>
            <person name="Cox R.J."/>
            <person name="Crous P.W."/>
            <person name="Spatafora J.W."/>
            <person name="Lail K."/>
            <person name="Amirebrahimi M."/>
            <person name="Lipzen A."/>
            <person name="Pangilinan J."/>
            <person name="Andreopoulos W."/>
            <person name="Hayes R.D."/>
            <person name="Ng V."/>
            <person name="Grigoriev I.V."/>
            <person name="Jackson S.A."/>
            <person name="Sutton T.D.S."/>
            <person name="Dobson A.D.W."/>
            <person name="Rama T."/>
        </authorList>
    </citation>
    <scope>NUCLEOTIDE SEQUENCE</scope>
    <source>
        <strain evidence="2">TRa018bII</strain>
    </source>
</reference>
<feature type="region of interest" description="Disordered" evidence="1">
    <location>
        <begin position="319"/>
        <end position="344"/>
    </location>
</feature>
<evidence type="ECO:0000313" key="2">
    <source>
        <dbReference type="EMBL" id="KAG9237032.1"/>
    </source>
</evidence>
<accession>A0A9P7YPJ5</accession>
<proteinExistence type="predicted"/>
<sequence>MQARASPRQASLGSMLAGWSWRRRLGAEMGILDLSGGGGGGGLDVEVEVDVEVEEDEGRWTEVLGRWKMEDGGWRLEHGRTQEARHELAWHRTRWAHGPGTCLYTEYGYSRRRKEGANPWWHGDMVPSSTSTSTSTPIIHAKYTVVLLRRTSTPSSPVLFRPLLSPLSSPVLGCPLLSSLCSSPHGPHEFSEEIVSRRMQQTLSSPVLLSSCPCPPVLLPPVLLSPRSLACLACLACLPLIKPSAVATTPILPIIRGIRGIPSVASVASVADSTDRVQNTWPSHAVRQRPPHLEAGSPLKTPPFDMNLRIRLSPASRLPRCSTVDLNPPGQEMPTSRRASQQSSVYRRDGVAITQNTPTMVIWLLLTLSEGMLRMKDERQPPSDQSVAVPALDYYLRTTKDRFKGRPTVANKGDPANQRAEIFSEASQGKSFGYSTSNLQTRGGGDGEPSYLTSDGELALDIDDPLNQVVASLHSTWQDLVWQQRNPARNLLSWNHAYSTEPLA</sequence>